<evidence type="ECO:0000313" key="3">
    <source>
        <dbReference type="Proteomes" id="UP000278031"/>
    </source>
</evidence>
<sequence>MLRNRGYAFFLDAMLAIALFILILNFISIEQTTPQKFKFLLLRENLDKGFDFLNANLLSTSNPSALESYINSILPNNISYKAKVEEFSNRASLLNTYYFGDTNEDLNYKAYVVSQTIKISYFDSNNDVNRFYRITYWGWYE</sequence>
<keyword evidence="1" id="KW-0472">Membrane</keyword>
<keyword evidence="1" id="KW-0812">Transmembrane</keyword>
<name>A0A497JHS6_9ARCH</name>
<accession>A0A497JHS6</accession>
<dbReference type="EMBL" id="QMWP01000030">
    <property type="protein sequence ID" value="RLG70817.1"/>
    <property type="molecule type" value="Genomic_DNA"/>
</dbReference>
<comment type="caution">
    <text evidence="2">The sequence shown here is derived from an EMBL/GenBank/DDBJ whole genome shotgun (WGS) entry which is preliminary data.</text>
</comment>
<reference evidence="2 3" key="1">
    <citation type="submission" date="2018-06" db="EMBL/GenBank/DDBJ databases">
        <title>Extensive metabolic versatility and redundancy in microbially diverse, dynamic hydrothermal sediments.</title>
        <authorList>
            <person name="Dombrowski N."/>
            <person name="Teske A."/>
            <person name="Baker B.J."/>
        </authorList>
    </citation>
    <scope>NUCLEOTIDE SEQUENCE [LARGE SCALE GENOMIC DNA]</scope>
    <source>
        <strain evidence="2">B51_G17</strain>
    </source>
</reference>
<feature type="transmembrane region" description="Helical" evidence="1">
    <location>
        <begin position="6"/>
        <end position="27"/>
    </location>
</feature>
<gene>
    <name evidence="2" type="ORF">DRO04_01105</name>
</gene>
<dbReference type="Proteomes" id="UP000278031">
    <property type="component" value="Unassembled WGS sequence"/>
</dbReference>
<keyword evidence="1" id="KW-1133">Transmembrane helix</keyword>
<evidence type="ECO:0000256" key="1">
    <source>
        <dbReference type="SAM" id="Phobius"/>
    </source>
</evidence>
<protein>
    <submittedName>
        <fullName evidence="2">Uncharacterized protein</fullName>
    </submittedName>
</protein>
<dbReference type="AlphaFoldDB" id="A0A497JHS6"/>
<organism evidence="2 3">
    <name type="scientific">Candidatus Iainarchaeum sp</name>
    <dbReference type="NCBI Taxonomy" id="3101447"/>
    <lineage>
        <taxon>Archaea</taxon>
        <taxon>Candidatus Iainarchaeota</taxon>
        <taxon>Candidatus Iainarchaeia</taxon>
        <taxon>Candidatus Iainarchaeales</taxon>
        <taxon>Candidatus Iainarchaeaceae</taxon>
        <taxon>Candidatus Iainarchaeum</taxon>
    </lineage>
</organism>
<evidence type="ECO:0000313" key="2">
    <source>
        <dbReference type="EMBL" id="RLG70817.1"/>
    </source>
</evidence>
<proteinExistence type="predicted"/>